<dbReference type="CDD" id="cd17546">
    <property type="entry name" value="REC_hyHK_CKI1_RcsC-like"/>
    <property type="match status" value="1"/>
</dbReference>
<keyword evidence="6" id="KW-0547">Nucleotide-binding</keyword>
<evidence type="ECO:0000313" key="15">
    <source>
        <dbReference type="EMBL" id="HEN14803.1"/>
    </source>
</evidence>
<keyword evidence="9" id="KW-1133">Transmembrane helix</keyword>
<evidence type="ECO:0000256" key="5">
    <source>
        <dbReference type="ARBA" id="ARBA00022723"/>
    </source>
</evidence>
<comment type="caution">
    <text evidence="15">The sequence shown here is derived from an EMBL/GenBank/DDBJ whole genome shotgun (WGS) entry which is preliminary data.</text>
</comment>
<evidence type="ECO:0000256" key="2">
    <source>
        <dbReference type="ARBA" id="ARBA00004141"/>
    </source>
</evidence>
<evidence type="ECO:0000256" key="1">
    <source>
        <dbReference type="ARBA" id="ARBA00001593"/>
    </source>
</evidence>
<dbReference type="InterPro" id="IPR011006">
    <property type="entry name" value="CheY-like_superfamily"/>
</dbReference>
<dbReference type="InterPro" id="IPR001789">
    <property type="entry name" value="Sig_transdc_resp-reg_receiver"/>
</dbReference>
<dbReference type="InterPro" id="IPR001054">
    <property type="entry name" value="A/G_cyclase"/>
</dbReference>
<gene>
    <name evidence="15" type="ORF">ENQ76_04950</name>
</gene>
<evidence type="ECO:0000256" key="12">
    <source>
        <dbReference type="PROSITE-ProRule" id="PRU00169"/>
    </source>
</evidence>
<dbReference type="SMART" id="SM00044">
    <property type="entry name" value="CYCc"/>
    <property type="match status" value="1"/>
</dbReference>
<dbReference type="SUPFAM" id="SSF52172">
    <property type="entry name" value="CheY-like"/>
    <property type="match status" value="1"/>
</dbReference>
<evidence type="ECO:0000256" key="4">
    <source>
        <dbReference type="ARBA" id="ARBA00022692"/>
    </source>
</evidence>
<feature type="domain" description="Response regulatory" evidence="13">
    <location>
        <begin position="3"/>
        <end position="118"/>
    </location>
</feature>
<dbReference type="SMART" id="SM00448">
    <property type="entry name" value="REC"/>
    <property type="match status" value="1"/>
</dbReference>
<evidence type="ECO:0000256" key="6">
    <source>
        <dbReference type="ARBA" id="ARBA00022741"/>
    </source>
</evidence>
<sequence length="356" mass="40123">MARVLIADDNPIDRKMLAADLEQLGHEVCYAADGQEALAQLRREPFDLVVLDMHMPVMDGAETFEQMQKNPQWRQIPVLILSAGEGRDVVDFIARGAEDYLVKSSDPSVRALLKARVTNCLQKKHLRDSRDRDLQRLKHEQQNVIWLLNALFPYDVVQQLLPALRDRQETQRISIEPQRYHSAAVMFCDIVDFTAFCEAQDPRMVVGHLQELVSAFERIVDECGLEKIKTIGDSFLATAGLRTFMENPVGAAVECAWRLQAAARERPPHWTLRVGIDFGPVVAGIVGSRKFQYDIWGRTVNMAARVESEGLNGRVNLSESAWNQVAELYEAEIVSRVLKGVGPQTIYALVNQTGTR</sequence>
<feature type="modified residue" description="4-aspartylphosphate" evidence="12">
    <location>
        <position position="52"/>
    </location>
</feature>
<dbReference type="PANTHER" id="PTHR45627:SF12">
    <property type="entry name" value="ADENYLATE CYCLASE TYPE 2"/>
    <property type="match status" value="1"/>
</dbReference>
<reference evidence="15" key="1">
    <citation type="journal article" date="2020" name="mSystems">
        <title>Genome- and Community-Level Interaction Insights into Carbon Utilization and Element Cycling Functions of Hydrothermarchaeota in Hydrothermal Sediment.</title>
        <authorList>
            <person name="Zhou Z."/>
            <person name="Liu Y."/>
            <person name="Xu W."/>
            <person name="Pan J."/>
            <person name="Luo Z.H."/>
            <person name="Li M."/>
        </authorList>
    </citation>
    <scope>NUCLEOTIDE SEQUENCE [LARGE SCALE GENOMIC DNA]</scope>
    <source>
        <strain evidence="15">SpSt-339</strain>
    </source>
</reference>
<name>A0A7C2JZM3_9PLAN</name>
<dbReference type="GO" id="GO:0046872">
    <property type="term" value="F:metal ion binding"/>
    <property type="evidence" value="ECO:0007669"/>
    <property type="project" value="UniProtKB-KW"/>
</dbReference>
<dbReference type="PROSITE" id="PS50125">
    <property type="entry name" value="GUANYLATE_CYCLASE_2"/>
    <property type="match status" value="1"/>
</dbReference>
<evidence type="ECO:0000256" key="3">
    <source>
        <dbReference type="ARBA" id="ARBA00012201"/>
    </source>
</evidence>
<keyword evidence="8" id="KW-0460">Magnesium</keyword>
<dbReference type="Pfam" id="PF00211">
    <property type="entry name" value="Guanylate_cyc"/>
    <property type="match status" value="1"/>
</dbReference>
<dbReference type="Pfam" id="PF00072">
    <property type="entry name" value="Response_reg"/>
    <property type="match status" value="1"/>
</dbReference>
<keyword evidence="10" id="KW-0472">Membrane</keyword>
<dbReference type="AlphaFoldDB" id="A0A7C2JZM3"/>
<keyword evidence="7" id="KW-0067">ATP-binding</keyword>
<feature type="domain" description="Guanylate cyclase" evidence="14">
    <location>
        <begin position="184"/>
        <end position="307"/>
    </location>
</feature>
<evidence type="ECO:0000256" key="10">
    <source>
        <dbReference type="ARBA" id="ARBA00023136"/>
    </source>
</evidence>
<evidence type="ECO:0000259" key="13">
    <source>
        <dbReference type="PROSITE" id="PS50110"/>
    </source>
</evidence>
<dbReference type="GO" id="GO:0005886">
    <property type="term" value="C:plasma membrane"/>
    <property type="evidence" value="ECO:0007669"/>
    <property type="project" value="TreeGrafter"/>
</dbReference>
<evidence type="ECO:0000256" key="9">
    <source>
        <dbReference type="ARBA" id="ARBA00022989"/>
    </source>
</evidence>
<accession>A0A7C2JZM3</accession>
<dbReference type="Gene3D" id="3.40.50.2300">
    <property type="match status" value="1"/>
</dbReference>
<dbReference type="GO" id="GO:0000160">
    <property type="term" value="P:phosphorelay signal transduction system"/>
    <property type="evidence" value="ECO:0007669"/>
    <property type="project" value="InterPro"/>
</dbReference>
<evidence type="ECO:0000259" key="14">
    <source>
        <dbReference type="PROSITE" id="PS50125"/>
    </source>
</evidence>
<dbReference type="EMBL" id="DSOK01000150">
    <property type="protein sequence ID" value="HEN14803.1"/>
    <property type="molecule type" value="Genomic_DNA"/>
</dbReference>
<keyword evidence="5" id="KW-0479">Metal-binding</keyword>
<keyword evidence="12" id="KW-0597">Phosphoprotein</keyword>
<evidence type="ECO:0000256" key="11">
    <source>
        <dbReference type="ARBA" id="ARBA00023239"/>
    </source>
</evidence>
<dbReference type="PROSITE" id="PS50110">
    <property type="entry name" value="RESPONSE_REGULATORY"/>
    <property type="match status" value="1"/>
</dbReference>
<dbReference type="GO" id="GO:0004016">
    <property type="term" value="F:adenylate cyclase activity"/>
    <property type="evidence" value="ECO:0007669"/>
    <property type="project" value="UniProtKB-EC"/>
</dbReference>
<dbReference type="Gene3D" id="3.30.70.1230">
    <property type="entry name" value="Nucleotide cyclase"/>
    <property type="match status" value="1"/>
</dbReference>
<keyword evidence="4" id="KW-0812">Transmembrane</keyword>
<evidence type="ECO:0000256" key="8">
    <source>
        <dbReference type="ARBA" id="ARBA00022842"/>
    </source>
</evidence>
<dbReference type="GO" id="GO:0005524">
    <property type="term" value="F:ATP binding"/>
    <property type="evidence" value="ECO:0007669"/>
    <property type="project" value="UniProtKB-KW"/>
</dbReference>
<comment type="subcellular location">
    <subcellularLocation>
        <location evidence="2">Membrane</location>
        <topology evidence="2">Multi-pass membrane protein</topology>
    </subcellularLocation>
</comment>
<organism evidence="15">
    <name type="scientific">Schlesneria paludicola</name>
    <dbReference type="NCBI Taxonomy" id="360056"/>
    <lineage>
        <taxon>Bacteria</taxon>
        <taxon>Pseudomonadati</taxon>
        <taxon>Planctomycetota</taxon>
        <taxon>Planctomycetia</taxon>
        <taxon>Planctomycetales</taxon>
        <taxon>Planctomycetaceae</taxon>
        <taxon>Schlesneria</taxon>
    </lineage>
</organism>
<evidence type="ECO:0000256" key="7">
    <source>
        <dbReference type="ARBA" id="ARBA00022840"/>
    </source>
</evidence>
<dbReference type="InterPro" id="IPR029787">
    <property type="entry name" value="Nucleotide_cyclase"/>
</dbReference>
<protein>
    <recommendedName>
        <fullName evidence="3">adenylate cyclase</fullName>
        <ecNumber evidence="3">4.6.1.1</ecNumber>
    </recommendedName>
</protein>
<keyword evidence="11" id="KW-0456">Lyase</keyword>
<comment type="catalytic activity">
    <reaction evidence="1">
        <text>ATP = 3',5'-cyclic AMP + diphosphate</text>
        <dbReference type="Rhea" id="RHEA:15389"/>
        <dbReference type="ChEBI" id="CHEBI:30616"/>
        <dbReference type="ChEBI" id="CHEBI:33019"/>
        <dbReference type="ChEBI" id="CHEBI:58165"/>
        <dbReference type="EC" id="4.6.1.1"/>
    </reaction>
</comment>
<dbReference type="CDD" id="cd07302">
    <property type="entry name" value="CHD"/>
    <property type="match status" value="1"/>
</dbReference>
<dbReference type="GO" id="GO:0009190">
    <property type="term" value="P:cyclic nucleotide biosynthetic process"/>
    <property type="evidence" value="ECO:0007669"/>
    <property type="project" value="InterPro"/>
</dbReference>
<dbReference type="SUPFAM" id="SSF55073">
    <property type="entry name" value="Nucleotide cyclase"/>
    <property type="match status" value="1"/>
</dbReference>
<dbReference type="EC" id="4.6.1.1" evidence="3"/>
<dbReference type="GO" id="GO:0007189">
    <property type="term" value="P:adenylate cyclase-activating G protein-coupled receptor signaling pathway"/>
    <property type="evidence" value="ECO:0007669"/>
    <property type="project" value="TreeGrafter"/>
</dbReference>
<dbReference type="PANTHER" id="PTHR45627">
    <property type="entry name" value="ADENYLATE CYCLASE TYPE 1"/>
    <property type="match status" value="1"/>
</dbReference>
<proteinExistence type="predicted"/>